<dbReference type="Proteomes" id="UP000199048">
    <property type="component" value="Unassembled WGS sequence"/>
</dbReference>
<dbReference type="GO" id="GO:0003676">
    <property type="term" value="F:nucleic acid binding"/>
    <property type="evidence" value="ECO:0007669"/>
    <property type="project" value="InterPro"/>
</dbReference>
<dbReference type="InterPro" id="IPR050900">
    <property type="entry name" value="Transposase_IS3/IS150/IS904"/>
</dbReference>
<reference evidence="3" key="1">
    <citation type="submission" date="2016-10" db="EMBL/GenBank/DDBJ databases">
        <authorList>
            <person name="Varghese N."/>
            <person name="Submissions S."/>
        </authorList>
    </citation>
    <scope>NUCLEOTIDE SEQUENCE [LARGE SCALE GENOMIC DNA]</scope>
    <source>
        <strain evidence="3">BL36</strain>
    </source>
</reference>
<dbReference type="InterPro" id="IPR036397">
    <property type="entry name" value="RNaseH_sf"/>
</dbReference>
<dbReference type="Pfam" id="PF13333">
    <property type="entry name" value="rve_2"/>
    <property type="match status" value="1"/>
</dbReference>
<evidence type="ECO:0000313" key="2">
    <source>
        <dbReference type="EMBL" id="SFM95057.1"/>
    </source>
</evidence>
<dbReference type="SUPFAM" id="SSF53098">
    <property type="entry name" value="Ribonuclease H-like"/>
    <property type="match status" value="1"/>
</dbReference>
<gene>
    <name evidence="2" type="ORF">SAMN05192568_10844</name>
</gene>
<organism evidence="2 3">
    <name type="scientific">Methylobacterium pseudosasicola</name>
    <dbReference type="NCBI Taxonomy" id="582667"/>
    <lineage>
        <taxon>Bacteria</taxon>
        <taxon>Pseudomonadati</taxon>
        <taxon>Pseudomonadota</taxon>
        <taxon>Alphaproteobacteria</taxon>
        <taxon>Hyphomicrobiales</taxon>
        <taxon>Methylobacteriaceae</taxon>
        <taxon>Methylobacterium</taxon>
    </lineage>
</organism>
<dbReference type="PANTHER" id="PTHR46889">
    <property type="entry name" value="TRANSPOSASE INSF FOR INSERTION SEQUENCE IS3B-RELATED"/>
    <property type="match status" value="1"/>
</dbReference>
<dbReference type="GO" id="GO:0015074">
    <property type="term" value="P:DNA integration"/>
    <property type="evidence" value="ECO:0007669"/>
    <property type="project" value="InterPro"/>
</dbReference>
<dbReference type="InterPro" id="IPR012337">
    <property type="entry name" value="RNaseH-like_sf"/>
</dbReference>
<proteinExistence type="predicted"/>
<dbReference type="InterPro" id="IPR001584">
    <property type="entry name" value="Integrase_cat-core"/>
</dbReference>
<dbReference type="InterPro" id="IPR048020">
    <property type="entry name" value="Transpos_IS3"/>
</dbReference>
<dbReference type="STRING" id="582667.SAMN05192568_10844"/>
<dbReference type="Pfam" id="PF13276">
    <property type="entry name" value="HTH_21"/>
    <property type="match status" value="1"/>
</dbReference>
<dbReference type="Gene3D" id="3.30.420.10">
    <property type="entry name" value="Ribonuclease H-like superfamily/Ribonuclease H"/>
    <property type="match status" value="1"/>
</dbReference>
<protein>
    <submittedName>
        <fullName evidence="2">Putative transposase</fullName>
    </submittedName>
</protein>
<feature type="domain" description="Integrase catalytic" evidence="1">
    <location>
        <begin position="118"/>
        <end position="279"/>
    </location>
</feature>
<keyword evidence="3" id="KW-1185">Reference proteome</keyword>
<evidence type="ECO:0000259" key="1">
    <source>
        <dbReference type="PROSITE" id="PS50994"/>
    </source>
</evidence>
<dbReference type="PANTHER" id="PTHR46889:SF4">
    <property type="entry name" value="TRANSPOSASE INSO FOR INSERTION SEQUENCE ELEMENT IS911B-RELATED"/>
    <property type="match status" value="1"/>
</dbReference>
<dbReference type="EMBL" id="FOTK01000084">
    <property type="protein sequence ID" value="SFM95057.1"/>
    <property type="molecule type" value="Genomic_DNA"/>
</dbReference>
<dbReference type="AlphaFoldDB" id="A0A1I4V1C2"/>
<evidence type="ECO:0000313" key="3">
    <source>
        <dbReference type="Proteomes" id="UP000199048"/>
    </source>
</evidence>
<dbReference type="InterPro" id="IPR025948">
    <property type="entry name" value="HTH-like_dom"/>
</dbReference>
<dbReference type="PROSITE" id="PS50994">
    <property type="entry name" value="INTEGRASE"/>
    <property type="match status" value="1"/>
</dbReference>
<name>A0A1I4V1C2_9HYPH</name>
<sequence>MSANQADFPIAAMARALGVSKAGYYAWVDRQPSARRLADTALLKRIRTVHLGSHETYGAPRVHADLRDQGERHSRKRIARLMREAGLVGTSHRRGGPVTTRRDREARPAPDLVDRNFAATAPNRLWVADITYVPTAAGFLYLAVVLDAFSRRIVGWAMATHLRSKLVLDALEMAVTQRRPRDVIHHSDQGSQYTSLAFGNRCREAGVRPSMGSVGDAYDNAMAESFFSTLECELLARRCFRSQAEARMACFSYIEGFYNPLRRHSALGYRSPVVYENETRSDPLPETLLSQAP</sequence>
<dbReference type="Pfam" id="PF00665">
    <property type="entry name" value="rve"/>
    <property type="match status" value="1"/>
</dbReference>
<dbReference type="NCBIfam" id="NF033516">
    <property type="entry name" value="transpos_IS3"/>
    <property type="match status" value="1"/>
</dbReference>
<accession>A0A1I4V1C2</accession>